<dbReference type="InterPro" id="IPR018964">
    <property type="entry name" value="Phage_phiJL001_Gp84_C"/>
</dbReference>
<feature type="domain" description="Bacteriophage phiJL001 Gp84 C-terminal" evidence="1">
    <location>
        <begin position="447"/>
        <end position="527"/>
    </location>
</feature>
<sequence>MKSTSAALAAHLAGPVTTLATCWRISRIDGKEFFFTDHDRDLSFEGNVYKASSGYSRTAIANDAGLSVDNLDVEGVFDSASITEEELRAGLFDQAEVRIFLVNWADPAMGALRMRRGWFGEVVLTEQGIFRTELRGMTQALQQRIGELYSPECRADLGDHRCKVPVNPPEIARSTAYLVGDVVRVRTTGTPVSFALPIVNSSFDADGLGDGSSFTPTGWTKVSGDWDVHDAGNGGLSPAVGSFYLEGGSSASGELAQSIDLVASGLDPLQIDGDAYRLDASVSRANSFPDDLGRVVIEALDGSSNLLSTLIDTGFEVILPEDSWVQRGVSQAQLPVGTRFLRFRLLHQLAAGSQSNAAFDAVVATITDTTASIPTSADFENRVYRCVTAGTTAAQQPSFDTTVGAQTADGGAVFEAEEAWSRSGIVTAVTDRAVFNATLDEPRATDGWFAGGVLTWETGANAGRSIEVKGWTQGSGRIELFLPLGYAMEPGDAFRVHPGCDKRLDTCIDRFANVLNFRGEPYVPGQDAMMSYPDAR</sequence>
<dbReference type="Proteomes" id="UP000198346">
    <property type="component" value="Unassembled WGS sequence"/>
</dbReference>
<keyword evidence="3" id="KW-1185">Reference proteome</keyword>
<evidence type="ECO:0000313" key="2">
    <source>
        <dbReference type="EMBL" id="SNT74719.1"/>
    </source>
</evidence>
<accession>A0A239PWM2</accession>
<dbReference type="EMBL" id="FZQA01000005">
    <property type="protein sequence ID" value="SNT74719.1"/>
    <property type="molecule type" value="Genomic_DNA"/>
</dbReference>
<dbReference type="NCBIfam" id="TIGR02218">
    <property type="entry name" value="phg_TIGR02218"/>
    <property type="match status" value="2"/>
</dbReference>
<evidence type="ECO:0000313" key="3">
    <source>
        <dbReference type="Proteomes" id="UP000198346"/>
    </source>
</evidence>
<dbReference type="Pfam" id="PF09931">
    <property type="entry name" value="Phage_phiJL001_Gp84_N"/>
    <property type="match status" value="1"/>
</dbReference>
<proteinExistence type="predicted"/>
<gene>
    <name evidence="2" type="ORF">SAMN06297382_2326</name>
</gene>
<reference evidence="2 3" key="1">
    <citation type="submission" date="2017-07" db="EMBL/GenBank/DDBJ databases">
        <authorList>
            <person name="Sun Z.S."/>
            <person name="Albrecht U."/>
            <person name="Echele G."/>
            <person name="Lee C.C."/>
        </authorList>
    </citation>
    <scope>NUCLEOTIDE SEQUENCE [LARGE SCALE GENOMIC DNA]</scope>
    <source>
        <strain evidence="2 3">CGMCC 1.12710</strain>
    </source>
</reference>
<name>A0A239PWM2_9PROT</name>
<protein>
    <recommendedName>
        <fullName evidence="1">Bacteriophage phiJL001 Gp84 C-terminal domain-containing protein</fullName>
    </recommendedName>
</protein>
<dbReference type="Pfam" id="PF09356">
    <property type="entry name" value="Phage_BR0599"/>
    <property type="match status" value="1"/>
</dbReference>
<evidence type="ECO:0000259" key="1">
    <source>
        <dbReference type="Pfam" id="PF09356"/>
    </source>
</evidence>
<dbReference type="AlphaFoldDB" id="A0A239PWM2"/>
<dbReference type="RefSeq" id="WP_089412769.1">
    <property type="nucleotide sequence ID" value="NZ_FZQA01000005.1"/>
</dbReference>
<organism evidence="2 3">
    <name type="scientific">Amphiplicatus metriothermophilus</name>
    <dbReference type="NCBI Taxonomy" id="1519374"/>
    <lineage>
        <taxon>Bacteria</taxon>
        <taxon>Pseudomonadati</taxon>
        <taxon>Pseudomonadota</taxon>
        <taxon>Alphaproteobacteria</taxon>
        <taxon>Parvularculales</taxon>
        <taxon>Parvularculaceae</taxon>
        <taxon>Amphiplicatus</taxon>
    </lineage>
</organism>
<dbReference type="InterPro" id="IPR011928">
    <property type="entry name" value="Phage_phiJL001_Gp84"/>
</dbReference>